<dbReference type="InParanoid" id="F6GXF6"/>
<dbReference type="PaxDb" id="29760-VIT_11s0052g01080.t01"/>
<reference evidence="2" key="1">
    <citation type="journal article" date="2007" name="Nature">
        <title>The grapevine genome sequence suggests ancestral hexaploidization in major angiosperm phyla.</title>
        <authorList>
            <consortium name="The French-Italian Public Consortium for Grapevine Genome Characterization."/>
            <person name="Jaillon O."/>
            <person name="Aury J.-M."/>
            <person name="Noel B."/>
            <person name="Policriti A."/>
            <person name="Clepet C."/>
            <person name="Casagrande A."/>
            <person name="Choisne N."/>
            <person name="Aubourg S."/>
            <person name="Vitulo N."/>
            <person name="Jubin C."/>
            <person name="Vezzi A."/>
            <person name="Legeai F."/>
            <person name="Hugueney P."/>
            <person name="Dasilva C."/>
            <person name="Horner D."/>
            <person name="Mica E."/>
            <person name="Jublot D."/>
            <person name="Poulain J."/>
            <person name="Bruyere C."/>
            <person name="Billault A."/>
            <person name="Segurens B."/>
            <person name="Gouyvenoux M."/>
            <person name="Ugarte E."/>
            <person name="Cattonaro F."/>
            <person name="Anthouard V."/>
            <person name="Vico V."/>
            <person name="Del Fabbro C."/>
            <person name="Alaux M."/>
            <person name="Di Gaspero G."/>
            <person name="Dumas V."/>
            <person name="Felice N."/>
            <person name="Paillard S."/>
            <person name="Juman I."/>
            <person name="Moroldo M."/>
            <person name="Scalabrin S."/>
            <person name="Canaguier A."/>
            <person name="Le Clainche I."/>
            <person name="Malacrida G."/>
            <person name="Durand E."/>
            <person name="Pesole G."/>
            <person name="Laucou V."/>
            <person name="Chatelet P."/>
            <person name="Merdinoglu D."/>
            <person name="Delledonne M."/>
            <person name="Pezzotti M."/>
            <person name="Lecharny A."/>
            <person name="Scarpelli C."/>
            <person name="Artiguenave F."/>
            <person name="Pe M.E."/>
            <person name="Valle G."/>
            <person name="Morgante M."/>
            <person name="Caboche M."/>
            <person name="Adam-Blondon A.-F."/>
            <person name="Weissenbach J."/>
            <person name="Quetier F."/>
            <person name="Wincker P."/>
        </authorList>
    </citation>
    <scope>NUCLEOTIDE SEQUENCE [LARGE SCALE GENOMIC DNA]</scope>
    <source>
        <strain evidence="2">cv. Pinot noir / PN40024</strain>
    </source>
</reference>
<accession>F6GXF6</accession>
<dbReference type="AlphaFoldDB" id="F6GXF6"/>
<proteinExistence type="predicted"/>
<keyword evidence="2" id="KW-1185">Reference proteome</keyword>
<evidence type="ECO:0000313" key="2">
    <source>
        <dbReference type="Proteomes" id="UP000009183"/>
    </source>
</evidence>
<gene>
    <name evidence="1" type="ordered locus">VIT_11s0052g01080</name>
</gene>
<protein>
    <submittedName>
        <fullName evidence="1">Uncharacterized protein</fullName>
    </submittedName>
</protein>
<organism evidence="1 2">
    <name type="scientific">Vitis vinifera</name>
    <name type="common">Grape</name>
    <dbReference type="NCBI Taxonomy" id="29760"/>
    <lineage>
        <taxon>Eukaryota</taxon>
        <taxon>Viridiplantae</taxon>
        <taxon>Streptophyta</taxon>
        <taxon>Embryophyta</taxon>
        <taxon>Tracheophyta</taxon>
        <taxon>Spermatophyta</taxon>
        <taxon>Magnoliopsida</taxon>
        <taxon>eudicotyledons</taxon>
        <taxon>Gunneridae</taxon>
        <taxon>Pentapetalae</taxon>
        <taxon>rosids</taxon>
        <taxon>Vitales</taxon>
        <taxon>Vitaceae</taxon>
        <taxon>Viteae</taxon>
        <taxon>Vitis</taxon>
    </lineage>
</organism>
<sequence length="51" mass="6428">MRGPHKLYEIYLIWFGWIDWGPNLFCFEPVRHGFRFMLRARIFKTVYEYEP</sequence>
<dbReference type="EMBL" id="FN594964">
    <property type="protein sequence ID" value="CCB44642.1"/>
    <property type="molecule type" value="Genomic_DNA"/>
</dbReference>
<name>F6GXF6_VITVI</name>
<dbReference type="Proteomes" id="UP000009183">
    <property type="component" value="Chromosome 11"/>
</dbReference>
<evidence type="ECO:0000313" key="1">
    <source>
        <dbReference type="EMBL" id="CCB44642.1"/>
    </source>
</evidence>
<dbReference type="HOGENOM" id="CLU_3110308_0_0_1"/>